<dbReference type="OrthoDB" id="3872345at2"/>
<gene>
    <name evidence="2" type="ORF">FH608_027215</name>
</gene>
<keyword evidence="3" id="KW-1185">Reference proteome</keyword>
<reference evidence="2 3" key="1">
    <citation type="submission" date="2019-10" db="EMBL/GenBank/DDBJ databases">
        <title>Nonomuraea sp. nov., isolated from Phyllanthus amarus.</title>
        <authorList>
            <person name="Klykleung N."/>
            <person name="Tanasupawat S."/>
        </authorList>
    </citation>
    <scope>NUCLEOTIDE SEQUENCE [LARGE SCALE GENOMIC DNA]</scope>
    <source>
        <strain evidence="2 3">PA1-10</strain>
    </source>
</reference>
<protein>
    <submittedName>
        <fullName evidence="2">Uncharacterized protein</fullName>
    </submittedName>
</protein>
<sequence>MTSLEEEIRSVPFECRGCWHVWEEEYVVGHVHDRRGREREIWLRRGLPALPPSPGAVSCPRCGSQQATMFPEGYLARHPELIPPPHPSEPDETPLLSPVRKPLHSWLT</sequence>
<evidence type="ECO:0000313" key="2">
    <source>
        <dbReference type="EMBL" id="KAB8192358.1"/>
    </source>
</evidence>
<dbReference type="Proteomes" id="UP000312512">
    <property type="component" value="Unassembled WGS sequence"/>
</dbReference>
<accession>A0A5C4W9F9</accession>
<evidence type="ECO:0000256" key="1">
    <source>
        <dbReference type="SAM" id="MobiDB-lite"/>
    </source>
</evidence>
<comment type="caution">
    <text evidence="2">The sequence shown here is derived from an EMBL/GenBank/DDBJ whole genome shotgun (WGS) entry which is preliminary data.</text>
</comment>
<feature type="region of interest" description="Disordered" evidence="1">
    <location>
        <begin position="77"/>
        <end position="108"/>
    </location>
</feature>
<proteinExistence type="predicted"/>
<name>A0A5C4W9F9_9ACTN</name>
<dbReference type="EMBL" id="VDLX02000010">
    <property type="protein sequence ID" value="KAB8192358.1"/>
    <property type="molecule type" value="Genomic_DNA"/>
</dbReference>
<organism evidence="2 3">
    <name type="scientific">Nonomuraea phyllanthi</name>
    <dbReference type="NCBI Taxonomy" id="2219224"/>
    <lineage>
        <taxon>Bacteria</taxon>
        <taxon>Bacillati</taxon>
        <taxon>Actinomycetota</taxon>
        <taxon>Actinomycetes</taxon>
        <taxon>Streptosporangiales</taxon>
        <taxon>Streptosporangiaceae</taxon>
        <taxon>Nonomuraea</taxon>
    </lineage>
</organism>
<evidence type="ECO:0000313" key="3">
    <source>
        <dbReference type="Proteomes" id="UP000312512"/>
    </source>
</evidence>
<dbReference type="AlphaFoldDB" id="A0A5C4W9F9"/>
<dbReference type="RefSeq" id="WP_139633428.1">
    <property type="nucleotide sequence ID" value="NZ_VDLX02000010.1"/>
</dbReference>